<proteinExistence type="predicted"/>
<reference evidence="1" key="1">
    <citation type="submission" date="2014-09" db="EMBL/GenBank/DDBJ databases">
        <authorList>
            <person name="Magalhaes I.L.F."/>
            <person name="Oliveira U."/>
            <person name="Santos F.R."/>
            <person name="Vidigal T.H.D.A."/>
            <person name="Brescovit A.D."/>
            <person name="Santos A.J."/>
        </authorList>
    </citation>
    <scope>NUCLEOTIDE SEQUENCE</scope>
    <source>
        <tissue evidence="1">Shoot tissue taken approximately 20 cm above the soil surface</tissue>
    </source>
</reference>
<dbReference type="EMBL" id="GBRH01161496">
    <property type="protein sequence ID" value="JAE36400.1"/>
    <property type="molecule type" value="Transcribed_RNA"/>
</dbReference>
<organism evidence="1">
    <name type="scientific">Arundo donax</name>
    <name type="common">Giant reed</name>
    <name type="synonym">Donax arundinaceus</name>
    <dbReference type="NCBI Taxonomy" id="35708"/>
    <lineage>
        <taxon>Eukaryota</taxon>
        <taxon>Viridiplantae</taxon>
        <taxon>Streptophyta</taxon>
        <taxon>Embryophyta</taxon>
        <taxon>Tracheophyta</taxon>
        <taxon>Spermatophyta</taxon>
        <taxon>Magnoliopsida</taxon>
        <taxon>Liliopsida</taxon>
        <taxon>Poales</taxon>
        <taxon>Poaceae</taxon>
        <taxon>PACMAD clade</taxon>
        <taxon>Arundinoideae</taxon>
        <taxon>Arundineae</taxon>
        <taxon>Arundo</taxon>
    </lineage>
</organism>
<name>A0A0A9HGT7_ARUDO</name>
<accession>A0A0A9HGT7</accession>
<reference evidence="1" key="2">
    <citation type="journal article" date="2015" name="Data Brief">
        <title>Shoot transcriptome of the giant reed, Arundo donax.</title>
        <authorList>
            <person name="Barrero R.A."/>
            <person name="Guerrero F.D."/>
            <person name="Moolhuijzen P."/>
            <person name="Goolsby J.A."/>
            <person name="Tidwell J."/>
            <person name="Bellgard S.E."/>
            <person name="Bellgard M.I."/>
        </authorList>
    </citation>
    <scope>NUCLEOTIDE SEQUENCE</scope>
    <source>
        <tissue evidence="1">Shoot tissue taken approximately 20 cm above the soil surface</tissue>
    </source>
</reference>
<protein>
    <submittedName>
        <fullName evidence="1">Uncharacterized protein</fullName>
    </submittedName>
</protein>
<dbReference type="AlphaFoldDB" id="A0A0A9HGT7"/>
<evidence type="ECO:0000313" key="1">
    <source>
        <dbReference type="EMBL" id="JAE36400.1"/>
    </source>
</evidence>
<sequence length="63" mass="6960">MNFVIFLALPNVSLTTGKYLGSAKFSNIKSMQRTVHGDQRKVPYLSSRILTVALYLGSISVIN</sequence>